<keyword evidence="3" id="KW-1185">Reference proteome</keyword>
<evidence type="ECO:0000313" key="3">
    <source>
        <dbReference type="Proteomes" id="UP000264492"/>
    </source>
</evidence>
<accession>A0A371K6W6</accession>
<reference evidence="2 3" key="1">
    <citation type="submission" date="2018-08" db="EMBL/GenBank/DDBJ databases">
        <title>Lysobacter sp. zong2l5, whole genome shotgun sequence.</title>
        <authorList>
            <person name="Zhang X."/>
            <person name="Feng G."/>
            <person name="Zhu H."/>
        </authorList>
    </citation>
    <scope>NUCLEOTIDE SEQUENCE [LARGE SCALE GENOMIC DNA]</scope>
    <source>
        <strain evidence="3">zong2l5</strain>
    </source>
</reference>
<proteinExistence type="predicted"/>
<comment type="caution">
    <text evidence="2">The sequence shown here is derived from an EMBL/GenBank/DDBJ whole genome shotgun (WGS) entry which is preliminary data.</text>
</comment>
<gene>
    <name evidence="2" type="ORF">DX914_11190</name>
</gene>
<feature type="chain" id="PRO_5017009804" evidence="1">
    <location>
        <begin position="26"/>
        <end position="188"/>
    </location>
</feature>
<protein>
    <submittedName>
        <fullName evidence="2">Uncharacterized protein</fullName>
    </submittedName>
</protein>
<organism evidence="2 3">
    <name type="scientific">Lysobacter silvisoli</name>
    <dbReference type="NCBI Taxonomy" id="2293254"/>
    <lineage>
        <taxon>Bacteria</taxon>
        <taxon>Pseudomonadati</taxon>
        <taxon>Pseudomonadota</taxon>
        <taxon>Gammaproteobacteria</taxon>
        <taxon>Lysobacterales</taxon>
        <taxon>Lysobacteraceae</taxon>
        <taxon>Lysobacter</taxon>
    </lineage>
</organism>
<dbReference type="OrthoDB" id="9941429at2"/>
<keyword evidence="1" id="KW-0732">Signal</keyword>
<sequence>MSKLKATLLASLIAAGPLVASPAFAGWEYWNGSAWVDTTPTGTFVTITGSTTATVSGIAVPCSSATFYMQLISGTAAIVSANFTGGAACTGNVTAENLSWGVSPGVGSGATSSSVTIGGAYANPIQVRFNTPARVCTGGVAAGSLGNLNNSATNATFTFTAQFLPAPSPCTNVRSTSTLTASAPLRYM</sequence>
<feature type="signal peptide" evidence="1">
    <location>
        <begin position="1"/>
        <end position="25"/>
    </location>
</feature>
<dbReference type="AlphaFoldDB" id="A0A371K6W6"/>
<evidence type="ECO:0000313" key="2">
    <source>
        <dbReference type="EMBL" id="RDZ29602.1"/>
    </source>
</evidence>
<dbReference type="RefSeq" id="WP_115859041.1">
    <property type="nucleotide sequence ID" value="NZ_QTSU01000001.1"/>
</dbReference>
<name>A0A371K6W6_9GAMM</name>
<evidence type="ECO:0000256" key="1">
    <source>
        <dbReference type="SAM" id="SignalP"/>
    </source>
</evidence>
<dbReference type="Proteomes" id="UP000264492">
    <property type="component" value="Unassembled WGS sequence"/>
</dbReference>
<dbReference type="EMBL" id="QTSU01000001">
    <property type="protein sequence ID" value="RDZ29602.1"/>
    <property type="molecule type" value="Genomic_DNA"/>
</dbReference>